<gene>
    <name evidence="2" type="ORF">TeGR_g12407</name>
</gene>
<dbReference type="SUPFAM" id="SSF56112">
    <property type="entry name" value="Protein kinase-like (PK-like)"/>
    <property type="match status" value="1"/>
</dbReference>
<reference evidence="2 3" key="1">
    <citation type="journal article" date="2023" name="Commun. Biol.">
        <title>Genome analysis of Parmales, the sister group of diatoms, reveals the evolutionary specialization of diatoms from phago-mixotrophs to photoautotrophs.</title>
        <authorList>
            <person name="Ban H."/>
            <person name="Sato S."/>
            <person name="Yoshikawa S."/>
            <person name="Yamada K."/>
            <person name="Nakamura Y."/>
            <person name="Ichinomiya M."/>
            <person name="Sato N."/>
            <person name="Blanc-Mathieu R."/>
            <person name="Endo H."/>
            <person name="Kuwata A."/>
            <person name="Ogata H."/>
        </authorList>
    </citation>
    <scope>NUCLEOTIDE SEQUENCE [LARGE SCALE GENOMIC DNA]</scope>
</reference>
<dbReference type="Proteomes" id="UP001165060">
    <property type="component" value="Unassembled WGS sequence"/>
</dbReference>
<protein>
    <recommendedName>
        <fullName evidence="1">Protein kinase domain-containing protein</fullName>
    </recommendedName>
</protein>
<evidence type="ECO:0000259" key="1">
    <source>
        <dbReference type="PROSITE" id="PS50011"/>
    </source>
</evidence>
<dbReference type="PANTHER" id="PTHR44329">
    <property type="entry name" value="SERINE/THREONINE-PROTEIN KINASE TNNI3K-RELATED"/>
    <property type="match status" value="1"/>
</dbReference>
<accession>A0ABQ6M9N7</accession>
<dbReference type="InterPro" id="IPR000719">
    <property type="entry name" value="Prot_kinase_dom"/>
</dbReference>
<dbReference type="InterPro" id="IPR001245">
    <property type="entry name" value="Ser-Thr/Tyr_kinase_cat_dom"/>
</dbReference>
<proteinExistence type="predicted"/>
<evidence type="ECO:0000313" key="2">
    <source>
        <dbReference type="EMBL" id="GMI22159.1"/>
    </source>
</evidence>
<dbReference type="SMART" id="SM00220">
    <property type="entry name" value="S_TKc"/>
    <property type="match status" value="1"/>
</dbReference>
<dbReference type="Pfam" id="PF07714">
    <property type="entry name" value="PK_Tyr_Ser-Thr"/>
    <property type="match status" value="1"/>
</dbReference>
<dbReference type="InterPro" id="IPR023393">
    <property type="entry name" value="START-like_dom_sf"/>
</dbReference>
<feature type="domain" description="Protein kinase" evidence="1">
    <location>
        <begin position="1"/>
        <end position="281"/>
    </location>
</feature>
<dbReference type="Gene3D" id="1.10.510.10">
    <property type="entry name" value="Transferase(Phosphotransferase) domain 1"/>
    <property type="match status" value="1"/>
</dbReference>
<organism evidence="2 3">
    <name type="scientific">Tetraparma gracilis</name>
    <dbReference type="NCBI Taxonomy" id="2962635"/>
    <lineage>
        <taxon>Eukaryota</taxon>
        <taxon>Sar</taxon>
        <taxon>Stramenopiles</taxon>
        <taxon>Ochrophyta</taxon>
        <taxon>Bolidophyceae</taxon>
        <taxon>Parmales</taxon>
        <taxon>Triparmaceae</taxon>
        <taxon>Tetraparma</taxon>
    </lineage>
</organism>
<dbReference type="InterPro" id="IPR011009">
    <property type="entry name" value="Kinase-like_dom_sf"/>
</dbReference>
<keyword evidence="3" id="KW-1185">Reference proteome</keyword>
<comment type="caution">
    <text evidence="2">The sequence shown here is derived from an EMBL/GenBank/DDBJ whole genome shotgun (WGS) entry which is preliminary data.</text>
</comment>
<name>A0ABQ6M9N7_9STRA</name>
<dbReference type="Gene3D" id="3.30.530.20">
    <property type="match status" value="1"/>
</dbReference>
<dbReference type="SUPFAM" id="SSF55961">
    <property type="entry name" value="Bet v1-like"/>
    <property type="match status" value="1"/>
</dbReference>
<dbReference type="PROSITE" id="PS50011">
    <property type="entry name" value="PROTEIN_KINASE_DOM"/>
    <property type="match status" value="1"/>
</dbReference>
<evidence type="ECO:0000313" key="3">
    <source>
        <dbReference type="Proteomes" id="UP001165060"/>
    </source>
</evidence>
<dbReference type="EMBL" id="BRYB01000075">
    <property type="protein sequence ID" value="GMI22159.1"/>
    <property type="molecule type" value="Genomic_DNA"/>
</dbReference>
<dbReference type="InterPro" id="IPR051681">
    <property type="entry name" value="Ser/Thr_Kinases-Pseudokinases"/>
</dbReference>
<sequence>MLVSDRDVLYRAIMKRVERESTGVVHYVDVAYSTDDVRRPVMPGTIRMESRYCLSLTEKPGSGGQVTQINRLNIVNPKVAYGSLNKIAAKNTLKFNIKPLAFLKRETLRCLSLARDRQAPRANLAENDVNDLPGVPTPFSDFLAMHARRKQAGPDGDRAAGEEGGGRYLVVGTKFFMAPEVLSGEAYTTACDVYSFGCVLADIVTDGNIKSLYFENMKNDFPHMRNRFNESEFGKVVIGGWRPKLPEFFRSQYPSLCLTIEACWHKNPDERPDFAEVADFFASWDGEVSTIPDHRMIMVPTYVRHRHLTEAYSPKELSFLTHGANLIMEKVGRRRELQRFDKGFASSVVTRTMPFNAAEVAEFVFDWEHEEKFVKGYYEGEQARKTINRINDHHHICWGRVGFPLPGVKPRDVLCRSMWREMSQGNFIVVNKTDHQIPIKLPDSENTIQADIYFILLARQSLHSNSCECTSLLNVDLKGVFSAEVLKSVMGARSMYLFSVEMSLKRIQEGVAGDRRDGGLNFYDAETGLRLKKLTPTMQEYYQTYVEWRNKYSPPTSKAKDLTFEPYELANDDELQKTKDELHAEGGVGVQGA</sequence>